<evidence type="ECO:0000313" key="5">
    <source>
        <dbReference type="Proteomes" id="UP000501316"/>
    </source>
</evidence>
<feature type="domain" description="Recombinase" evidence="3">
    <location>
        <begin position="177"/>
        <end position="301"/>
    </location>
</feature>
<dbReference type="PANTHER" id="PTHR30461">
    <property type="entry name" value="DNA-INVERTASE FROM LAMBDOID PROPHAGE"/>
    <property type="match status" value="1"/>
</dbReference>
<proteinExistence type="predicted"/>
<dbReference type="KEGG" id="clf:GJQ69_07200"/>
<dbReference type="CDD" id="cd00338">
    <property type="entry name" value="Ser_Recombinase"/>
    <property type="match status" value="1"/>
</dbReference>
<dbReference type="InterPro" id="IPR011109">
    <property type="entry name" value="DNA_bind_recombinase_dom"/>
</dbReference>
<evidence type="ECO:0000259" key="3">
    <source>
        <dbReference type="PROSITE" id="PS51737"/>
    </source>
</evidence>
<sequence>MPKITKIEPKIKALPQRKKVAAYARVSMETERLHHSLSAQVSYYSELIQKNPEWQYAGVYADEGITGTSTMKRPEFQRMLADCEAGKIDIILTKSISRFARNTVDLLETVRQLKELGIEVRFEKEHINSLSGDGEVMLTLLASFAQSETESISNNVKWGIRKRMQAGIPYANGHMNVYGYRWEGDEMVIVPEEAAIVRRIYQNFLDGKSRQETEKEFAAEGIKTRAGAPWVDSNLKVILTNVTYTGNMLYQKEYVTDPITKKVRKNHGELPQYYVENTHPAIISKETFDYVQAEMARRRELGCFGNKALNLNCFSTKIKCGLCGRSFVRSTRRNRAKMSRLGEKYTFWTCTSHKKTNCSSCSSGIIREDVLKEECAKVLSIPEFDEDIFSERVKQITVPETGTMIFEFTDGTTLEHHWYRNAKKEAWTEENRQRASQYRRRHPATRDDITCFTTKIRCEECGCNYRKQTCVMADGHRNAYWKCADKKNHPGKSLREDHLKEIITEVLGIDEFDENIFLERIDHISVRDLTHLTFHFKDGSTAERDYEFSKEGVPWTDERREKQTEAIRDSFTPERRQKISENMKRIRSEKHWSSKRK</sequence>
<evidence type="ECO:0000256" key="1">
    <source>
        <dbReference type="SAM" id="MobiDB-lite"/>
    </source>
</evidence>
<dbReference type="InterPro" id="IPR050639">
    <property type="entry name" value="SSR_resolvase"/>
</dbReference>
<reference evidence="4 5" key="1">
    <citation type="submission" date="2019-11" db="EMBL/GenBank/DDBJ databases">
        <authorList>
            <person name="Ren C."/>
            <person name="Wang H."/>
            <person name="Xu Y."/>
        </authorList>
    </citation>
    <scope>NUCLEOTIDE SEQUENCE [LARGE SCALE GENOMIC DNA]</scope>
    <source>
        <strain evidence="4 5">LBM 19010</strain>
    </source>
</reference>
<organism evidence="4 5">
    <name type="scientific">Caproicibacterium lactatifermentans</name>
    <dbReference type="NCBI Taxonomy" id="2666138"/>
    <lineage>
        <taxon>Bacteria</taxon>
        <taxon>Bacillati</taxon>
        <taxon>Bacillota</taxon>
        <taxon>Clostridia</taxon>
        <taxon>Eubacteriales</taxon>
        <taxon>Oscillospiraceae</taxon>
        <taxon>Caproicibacterium</taxon>
    </lineage>
</organism>
<feature type="domain" description="Resolvase/invertase-type recombinase catalytic" evidence="2">
    <location>
        <begin position="19"/>
        <end position="167"/>
    </location>
</feature>
<dbReference type="Gene3D" id="3.40.50.1390">
    <property type="entry name" value="Resolvase, N-terminal catalytic domain"/>
    <property type="match status" value="1"/>
</dbReference>
<dbReference type="InterPro" id="IPR025827">
    <property type="entry name" value="Zn_ribbon_recom_dom"/>
</dbReference>
<dbReference type="AlphaFoldDB" id="A0A859DRL1"/>
<dbReference type="PROSITE" id="PS51737">
    <property type="entry name" value="RECOMBINASE_DNA_BIND"/>
    <property type="match status" value="1"/>
</dbReference>
<dbReference type="Gene3D" id="3.90.1750.20">
    <property type="entry name" value="Putative Large Serine Recombinase, Chain B, Domain 2"/>
    <property type="match status" value="1"/>
</dbReference>
<dbReference type="EMBL" id="CP046051">
    <property type="protein sequence ID" value="QKN24294.1"/>
    <property type="molecule type" value="Genomic_DNA"/>
</dbReference>
<dbReference type="InterPro" id="IPR036162">
    <property type="entry name" value="Resolvase-like_N_sf"/>
</dbReference>
<dbReference type="Pfam" id="PF13408">
    <property type="entry name" value="Zn_ribbon_recom"/>
    <property type="match status" value="1"/>
</dbReference>
<dbReference type="Pfam" id="PF07508">
    <property type="entry name" value="Recombinase"/>
    <property type="match status" value="1"/>
</dbReference>
<dbReference type="Pfam" id="PF00239">
    <property type="entry name" value="Resolvase"/>
    <property type="match status" value="1"/>
</dbReference>
<evidence type="ECO:0000313" key="4">
    <source>
        <dbReference type="EMBL" id="QKN24294.1"/>
    </source>
</evidence>
<dbReference type="GO" id="GO:0003677">
    <property type="term" value="F:DNA binding"/>
    <property type="evidence" value="ECO:0007669"/>
    <property type="project" value="InterPro"/>
</dbReference>
<feature type="region of interest" description="Disordered" evidence="1">
    <location>
        <begin position="557"/>
        <end position="597"/>
    </location>
</feature>
<dbReference type="PROSITE" id="PS51736">
    <property type="entry name" value="RECOMBINASES_3"/>
    <property type="match status" value="1"/>
</dbReference>
<dbReference type="GO" id="GO:0000150">
    <property type="term" value="F:DNA strand exchange activity"/>
    <property type="evidence" value="ECO:0007669"/>
    <property type="project" value="InterPro"/>
</dbReference>
<protein>
    <submittedName>
        <fullName evidence="4">Recombinase family protein</fullName>
    </submittedName>
</protein>
<gene>
    <name evidence="4" type="ORF">GJQ69_07200</name>
</gene>
<dbReference type="InterPro" id="IPR006119">
    <property type="entry name" value="Resolv_N"/>
</dbReference>
<dbReference type="Proteomes" id="UP000501316">
    <property type="component" value="Chromosome"/>
</dbReference>
<evidence type="ECO:0000259" key="2">
    <source>
        <dbReference type="PROSITE" id="PS51736"/>
    </source>
</evidence>
<dbReference type="RefSeq" id="WP_086035478.1">
    <property type="nucleotide sequence ID" value="NZ_CP046051.1"/>
</dbReference>
<dbReference type="SMART" id="SM00857">
    <property type="entry name" value="Resolvase"/>
    <property type="match status" value="1"/>
</dbReference>
<accession>A0A859DRL1</accession>
<name>A0A859DRL1_9FIRM</name>
<dbReference type="InterPro" id="IPR038109">
    <property type="entry name" value="DNA_bind_recomb_sf"/>
</dbReference>
<dbReference type="SUPFAM" id="SSF53041">
    <property type="entry name" value="Resolvase-like"/>
    <property type="match status" value="1"/>
</dbReference>
<dbReference type="PANTHER" id="PTHR30461:SF23">
    <property type="entry name" value="DNA RECOMBINASE-RELATED"/>
    <property type="match status" value="1"/>
</dbReference>